<dbReference type="PIRSF" id="PIRSF029745">
    <property type="entry name" value="FhaC"/>
    <property type="match status" value="1"/>
</dbReference>
<evidence type="ECO:0000256" key="2">
    <source>
        <dbReference type="ARBA" id="ARBA00009055"/>
    </source>
</evidence>
<dbReference type="Pfam" id="PF03865">
    <property type="entry name" value="ShlB"/>
    <property type="match status" value="1"/>
</dbReference>
<sequence>MRRHQYRKLNPFFLSCSTAFLLVHSTIAHTNEQNPLTQELLRLKNKQQFENVDENFKKAQQFLEDKQTLDEKALSIPEGSATSKYKITSIAIDLAGEKVSLNFDDVINAYKEQPLSTKVVFQLVKDLTEVLYRSGYVTSAIGLKSTKIKNGDLEFIVLWGKVNEVLVEGDKPMSFRDKAMVSVLPNLQGKILKVHDIDQMIEILNTTNKTAKVNVVASDEKGISNLNIERQRSIMPDFTVGFNNSGTENNKNGRNQVTASLSWSDLLGTNDSWHFSTGHRLYDYSRFNNQRNYSLTYTQPFSFSTLELKIAESGYKKALEGTTGSFASTGKTQTAAAKLSSVLLRDKETILTLYGEVEFKKRISYFTDILIGNYHNNKLNVGLSYVTNLGYGKLYTDLSYANGLRWFRADRSAYDTEGEKTLKLLSGSINWIRPISLFERAMNYQLRIGAQYGFDSLYSENQFSIGDEYTVRGFKGGAASGDSGAYLSQTLTVPFYPQKVYLSQISPFVGVDIGKVHLKQTHKVDTLAGVALGVKAQMKLLSLSMTYAKPLNGVGNVENRHKKPVYYFSGSVSF</sequence>
<dbReference type="InterPro" id="IPR034746">
    <property type="entry name" value="POTRA"/>
</dbReference>
<organism evidence="11 12">
    <name type="scientific">Pasteurella canis</name>
    <dbReference type="NCBI Taxonomy" id="753"/>
    <lineage>
        <taxon>Bacteria</taxon>
        <taxon>Pseudomonadati</taxon>
        <taxon>Pseudomonadota</taxon>
        <taxon>Gammaproteobacteria</taxon>
        <taxon>Pasteurellales</taxon>
        <taxon>Pasteurellaceae</taxon>
        <taxon>Pasteurella</taxon>
    </lineage>
</organism>
<evidence type="ECO:0000256" key="8">
    <source>
        <dbReference type="ARBA" id="ARBA00023237"/>
    </source>
</evidence>
<evidence type="ECO:0000313" key="12">
    <source>
        <dbReference type="Proteomes" id="UP000254704"/>
    </source>
</evidence>
<dbReference type="PANTHER" id="PTHR34597">
    <property type="entry name" value="SLR1661 PROTEIN"/>
    <property type="match status" value="1"/>
</dbReference>
<dbReference type="GO" id="GO:0008320">
    <property type="term" value="F:protein transmembrane transporter activity"/>
    <property type="evidence" value="ECO:0007669"/>
    <property type="project" value="TreeGrafter"/>
</dbReference>
<evidence type="ECO:0000259" key="10">
    <source>
        <dbReference type="PROSITE" id="PS51779"/>
    </source>
</evidence>
<evidence type="ECO:0000256" key="6">
    <source>
        <dbReference type="ARBA" id="ARBA00022927"/>
    </source>
</evidence>
<dbReference type="EMBL" id="UGTV01000015">
    <property type="protein sequence ID" value="SUC08841.1"/>
    <property type="molecule type" value="Genomic_DNA"/>
</dbReference>
<dbReference type="Proteomes" id="UP000254704">
    <property type="component" value="Unassembled WGS sequence"/>
</dbReference>
<dbReference type="PROSITE" id="PS51779">
    <property type="entry name" value="POTRA"/>
    <property type="match status" value="1"/>
</dbReference>
<evidence type="ECO:0000256" key="3">
    <source>
        <dbReference type="ARBA" id="ARBA00022448"/>
    </source>
</evidence>
<evidence type="ECO:0000256" key="4">
    <source>
        <dbReference type="ARBA" id="ARBA00022452"/>
    </source>
</evidence>
<keyword evidence="3" id="KW-0813">Transport</keyword>
<dbReference type="InterPro" id="IPR005565">
    <property type="entry name" value="Hemolysn_activator_HlyB_C"/>
</dbReference>
<evidence type="ECO:0000256" key="9">
    <source>
        <dbReference type="SAM" id="SignalP"/>
    </source>
</evidence>
<feature type="chain" id="PRO_5017036593" evidence="9">
    <location>
        <begin position="31"/>
        <end position="574"/>
    </location>
</feature>
<evidence type="ECO:0000256" key="1">
    <source>
        <dbReference type="ARBA" id="ARBA00004442"/>
    </source>
</evidence>
<comment type="subcellular location">
    <subcellularLocation>
        <location evidence="1">Cell outer membrane</location>
    </subcellularLocation>
</comment>
<dbReference type="GO" id="GO:0046819">
    <property type="term" value="P:protein secretion by the type V secretion system"/>
    <property type="evidence" value="ECO:0007669"/>
    <property type="project" value="TreeGrafter"/>
</dbReference>
<accession>A0A379ESA3</accession>
<dbReference type="InterPro" id="IPR051544">
    <property type="entry name" value="TPS_OM_transporter"/>
</dbReference>
<dbReference type="GO" id="GO:0098046">
    <property type="term" value="C:type V protein secretion system complex"/>
    <property type="evidence" value="ECO:0007669"/>
    <property type="project" value="TreeGrafter"/>
</dbReference>
<dbReference type="InterPro" id="IPR013686">
    <property type="entry name" value="Polypept-transport_assoc_ShlB"/>
</dbReference>
<keyword evidence="4" id="KW-1134">Transmembrane beta strand</keyword>
<dbReference type="Pfam" id="PF08479">
    <property type="entry name" value="POTRA_2"/>
    <property type="match status" value="1"/>
</dbReference>
<proteinExistence type="inferred from homology"/>
<keyword evidence="5" id="KW-0812">Transmembrane</keyword>
<comment type="similarity">
    <text evidence="2">Belongs to the TPS (TC 1.B.20) family.</text>
</comment>
<keyword evidence="9" id="KW-0732">Signal</keyword>
<evidence type="ECO:0000256" key="5">
    <source>
        <dbReference type="ARBA" id="ARBA00022692"/>
    </source>
</evidence>
<keyword evidence="6" id="KW-0653">Protein transport</keyword>
<dbReference type="GO" id="GO:0009279">
    <property type="term" value="C:cell outer membrane"/>
    <property type="evidence" value="ECO:0007669"/>
    <property type="project" value="UniProtKB-SubCell"/>
</dbReference>
<dbReference type="PANTHER" id="PTHR34597:SF3">
    <property type="entry name" value="OUTER MEMBRANE TRANSPORTER CDIB"/>
    <property type="match status" value="1"/>
</dbReference>
<name>A0A379ESA3_9PAST</name>
<dbReference type="AlphaFoldDB" id="A0A379ESA3"/>
<gene>
    <name evidence="11" type="primary">lspB1</name>
    <name evidence="11" type="ORF">NCTC11621_00284</name>
</gene>
<reference evidence="11 12" key="1">
    <citation type="submission" date="2018-06" db="EMBL/GenBank/DDBJ databases">
        <authorList>
            <consortium name="Pathogen Informatics"/>
            <person name="Doyle S."/>
        </authorList>
    </citation>
    <scope>NUCLEOTIDE SEQUENCE [LARGE SCALE GENOMIC DNA]</scope>
    <source>
        <strain evidence="11 12">NCTC11621</strain>
    </source>
</reference>
<dbReference type="Gene3D" id="3.10.20.310">
    <property type="entry name" value="membrane protein fhac"/>
    <property type="match status" value="1"/>
</dbReference>
<evidence type="ECO:0000313" key="11">
    <source>
        <dbReference type="EMBL" id="SUC08841.1"/>
    </source>
</evidence>
<keyword evidence="7" id="KW-0472">Membrane</keyword>
<keyword evidence="8" id="KW-0998">Cell outer membrane</keyword>
<feature type="domain" description="POTRA" evidence="10">
    <location>
        <begin position="85"/>
        <end position="160"/>
    </location>
</feature>
<protein>
    <submittedName>
        <fullName evidence="11">Hemolysin activation/secretion protein-1</fullName>
    </submittedName>
</protein>
<feature type="signal peptide" evidence="9">
    <location>
        <begin position="1"/>
        <end position="30"/>
    </location>
</feature>
<dbReference type="Gene3D" id="2.40.160.50">
    <property type="entry name" value="membrane protein fhac: a member of the omp85/tpsb transporter family"/>
    <property type="match status" value="1"/>
</dbReference>
<dbReference type="InterPro" id="IPR027282">
    <property type="entry name" value="TPS"/>
</dbReference>
<dbReference type="RefSeq" id="WP_115322344.1">
    <property type="nucleotide sequence ID" value="NZ_UGTV01000015.1"/>
</dbReference>
<evidence type="ECO:0000256" key="7">
    <source>
        <dbReference type="ARBA" id="ARBA00023136"/>
    </source>
</evidence>